<accession>A0ABY5EUE0</accession>
<evidence type="ECO:0000313" key="2">
    <source>
        <dbReference type="EMBL" id="UTO28740.1"/>
    </source>
</evidence>
<evidence type="ECO:0000313" key="3">
    <source>
        <dbReference type="Proteomes" id="UP001059475"/>
    </source>
</evidence>
<dbReference type="InterPro" id="IPR007499">
    <property type="entry name" value="ERF_bacteria_virus"/>
</dbReference>
<evidence type="ECO:0000313" key="1">
    <source>
        <dbReference type="EMBL" id="UTO27809.1"/>
    </source>
</evidence>
<organism evidence="2 3">
    <name type="scientific">Bartonella harrusi</name>
    <dbReference type="NCBI Taxonomy" id="2961895"/>
    <lineage>
        <taxon>Bacteria</taxon>
        <taxon>Pseudomonadati</taxon>
        <taxon>Pseudomonadota</taxon>
        <taxon>Alphaproteobacteria</taxon>
        <taxon>Hyphomicrobiales</taxon>
        <taxon>Bartonellaceae</taxon>
        <taxon>Bartonella</taxon>
    </lineage>
</organism>
<gene>
    <name evidence="2" type="ORF">NMK50_01600</name>
    <name evidence="1" type="ORF">NMK50_06050</name>
</gene>
<dbReference type="Proteomes" id="UP001059475">
    <property type="component" value="Chromosome"/>
</dbReference>
<dbReference type="Pfam" id="PF04404">
    <property type="entry name" value="ERF"/>
    <property type="match status" value="1"/>
</dbReference>
<name>A0ABY5EUE0_9HYPH</name>
<dbReference type="EMBL" id="CP101114">
    <property type="protein sequence ID" value="UTO28740.1"/>
    <property type="molecule type" value="Genomic_DNA"/>
</dbReference>
<reference evidence="2" key="1">
    <citation type="submission" date="2022-07" db="EMBL/GenBank/DDBJ databases">
        <title>First report of Bartonella spp. in marsupials in Brazil, with a description of Bartonella harrusi sp. nov. and new proposal for taxonomic reclassification of species of the genus Bartonella.</title>
        <authorList>
            <person name="Amaral R.B."/>
        </authorList>
    </citation>
    <scope>NUCLEOTIDE SEQUENCE</scope>
    <source>
        <strain evidence="2">117A</strain>
    </source>
</reference>
<keyword evidence="3" id="KW-1185">Reference proteome</keyword>
<dbReference type="RefSeq" id="WP_254769726.1">
    <property type="nucleotide sequence ID" value="NZ_CP101114.1"/>
</dbReference>
<dbReference type="EMBL" id="CP101114">
    <property type="protein sequence ID" value="UTO27809.1"/>
    <property type="molecule type" value="Genomic_DNA"/>
</dbReference>
<protein>
    <submittedName>
        <fullName evidence="2">ERF family protein</fullName>
    </submittedName>
</protein>
<sequence length="253" mass="28461">MNEQNTNLTEVKENPNLAVKQTAMDLILTRALENDVDMDRLERLISLREKEINRQLYKSFVSDLSDMQSKYKEITAKSTNAYTLSKYATLDCYIESIKEALKEHHFALFSCIKNQTHAQVTIEMTLVHPSGNKISTEGTFPLDGKGNKTDIQSIGSTITYARRYLLGMLLNVASKEDDTDGNKTKLSGPASPQQMADIKRLVQKTNANETKMLASVNVNSISEMTFEQAQTVLNNLYKKQNRQASEAKQRLGA</sequence>
<proteinExistence type="predicted"/>